<comment type="caution">
    <text evidence="2">The sequence shown here is derived from an EMBL/GenBank/DDBJ whole genome shotgun (WGS) entry which is preliminary data.</text>
</comment>
<dbReference type="OrthoDB" id="10486889at2759"/>
<gene>
    <name evidence="2" type="ORF">TrRE_jg9619</name>
</gene>
<accession>A0A9W7A3J7</accession>
<organism evidence="2 3">
    <name type="scientific">Triparma retinervis</name>
    <dbReference type="NCBI Taxonomy" id="2557542"/>
    <lineage>
        <taxon>Eukaryota</taxon>
        <taxon>Sar</taxon>
        <taxon>Stramenopiles</taxon>
        <taxon>Ochrophyta</taxon>
        <taxon>Bolidophyceae</taxon>
        <taxon>Parmales</taxon>
        <taxon>Triparmaceae</taxon>
        <taxon>Triparma</taxon>
    </lineage>
</organism>
<keyword evidence="3" id="KW-1185">Reference proteome</keyword>
<dbReference type="EMBL" id="BRXZ01001104">
    <property type="protein sequence ID" value="GMH62475.1"/>
    <property type="molecule type" value="Genomic_DNA"/>
</dbReference>
<sequence length="106" mass="10748">MQSDGKCFAYGDMQWDSTDPWDARSKLGGAEVLLNGAGNVGTGALSSPATFTSVTSIKGGPVGATAGVGLACVVGIGAFLSKKKKRTSGPVSMEMKDGQLHAVRTV</sequence>
<reference evidence="2" key="1">
    <citation type="submission" date="2022-07" db="EMBL/GenBank/DDBJ databases">
        <title>Genome analysis of Parmales, a sister group of diatoms, reveals the evolutionary specialization of diatoms from phago-mixotrophs to photoautotrophs.</title>
        <authorList>
            <person name="Ban H."/>
            <person name="Sato S."/>
            <person name="Yoshikawa S."/>
            <person name="Kazumasa Y."/>
            <person name="Nakamura Y."/>
            <person name="Ichinomiya M."/>
            <person name="Saitoh K."/>
            <person name="Sato N."/>
            <person name="Blanc-Mathieu R."/>
            <person name="Endo H."/>
            <person name="Kuwata A."/>
            <person name="Ogata H."/>
        </authorList>
    </citation>
    <scope>NUCLEOTIDE SEQUENCE</scope>
</reference>
<keyword evidence="1" id="KW-1133">Transmembrane helix</keyword>
<dbReference type="Proteomes" id="UP001165082">
    <property type="component" value="Unassembled WGS sequence"/>
</dbReference>
<dbReference type="AlphaFoldDB" id="A0A9W7A3J7"/>
<name>A0A9W7A3J7_9STRA</name>
<protein>
    <submittedName>
        <fullName evidence="2">Uncharacterized protein</fullName>
    </submittedName>
</protein>
<keyword evidence="1" id="KW-0472">Membrane</keyword>
<proteinExistence type="predicted"/>
<evidence type="ECO:0000256" key="1">
    <source>
        <dbReference type="SAM" id="Phobius"/>
    </source>
</evidence>
<evidence type="ECO:0000313" key="2">
    <source>
        <dbReference type="EMBL" id="GMH62475.1"/>
    </source>
</evidence>
<evidence type="ECO:0000313" key="3">
    <source>
        <dbReference type="Proteomes" id="UP001165082"/>
    </source>
</evidence>
<keyword evidence="1" id="KW-0812">Transmembrane</keyword>
<feature type="transmembrane region" description="Helical" evidence="1">
    <location>
        <begin position="62"/>
        <end position="80"/>
    </location>
</feature>